<name>A0A1E3I7G6_9TREE</name>
<evidence type="ECO:0000256" key="6">
    <source>
        <dbReference type="ARBA" id="ARBA00023163"/>
    </source>
</evidence>
<dbReference type="SUPFAM" id="SSF57701">
    <property type="entry name" value="Zn2/Cys6 DNA-binding domain"/>
    <property type="match status" value="1"/>
</dbReference>
<dbReference type="EMBL" id="AWGJ01000001">
    <property type="protein sequence ID" value="ODN84438.1"/>
    <property type="molecule type" value="Genomic_DNA"/>
</dbReference>
<evidence type="ECO:0000313" key="11">
    <source>
        <dbReference type="Proteomes" id="UP000094065"/>
    </source>
</evidence>
<organism evidence="10 11">
    <name type="scientific">Cryptococcus amylolentus CBS 6039</name>
    <dbReference type="NCBI Taxonomy" id="1295533"/>
    <lineage>
        <taxon>Eukaryota</taxon>
        <taxon>Fungi</taxon>
        <taxon>Dikarya</taxon>
        <taxon>Basidiomycota</taxon>
        <taxon>Agaricomycotina</taxon>
        <taxon>Tremellomycetes</taxon>
        <taxon>Tremellales</taxon>
        <taxon>Cryptococcaceae</taxon>
        <taxon>Cryptococcus</taxon>
    </lineage>
</organism>
<evidence type="ECO:0000256" key="3">
    <source>
        <dbReference type="ARBA" id="ARBA00022833"/>
    </source>
</evidence>
<keyword evidence="4" id="KW-0805">Transcription regulation</keyword>
<dbReference type="SMART" id="SM00066">
    <property type="entry name" value="GAL4"/>
    <property type="match status" value="1"/>
</dbReference>
<keyword evidence="2" id="KW-0479">Metal-binding</keyword>
<evidence type="ECO:0000256" key="8">
    <source>
        <dbReference type="SAM" id="MobiDB-lite"/>
    </source>
</evidence>
<dbReference type="PROSITE" id="PS50048">
    <property type="entry name" value="ZN2_CY6_FUNGAL_2"/>
    <property type="match status" value="1"/>
</dbReference>
<dbReference type="InterPro" id="IPR036864">
    <property type="entry name" value="Zn2-C6_fun-type_DNA-bd_sf"/>
</dbReference>
<evidence type="ECO:0000256" key="7">
    <source>
        <dbReference type="ARBA" id="ARBA00023242"/>
    </source>
</evidence>
<dbReference type="InterPro" id="IPR052202">
    <property type="entry name" value="Yeast_MetPath_Reg"/>
</dbReference>
<feature type="region of interest" description="Disordered" evidence="8">
    <location>
        <begin position="287"/>
        <end position="336"/>
    </location>
</feature>
<proteinExistence type="predicted"/>
<dbReference type="Pfam" id="PF00172">
    <property type="entry name" value="Zn_clus"/>
    <property type="match status" value="1"/>
</dbReference>
<dbReference type="PANTHER" id="PTHR47782">
    <property type="entry name" value="ZN(II)2CYS6 TRANSCRIPTION FACTOR (EUROFUNG)-RELATED"/>
    <property type="match status" value="1"/>
</dbReference>
<evidence type="ECO:0000256" key="2">
    <source>
        <dbReference type="ARBA" id="ARBA00022723"/>
    </source>
</evidence>
<dbReference type="GO" id="GO:0005634">
    <property type="term" value="C:nucleus"/>
    <property type="evidence" value="ECO:0007669"/>
    <property type="project" value="UniProtKB-SubCell"/>
</dbReference>
<keyword evidence="3" id="KW-0862">Zinc</keyword>
<dbReference type="OrthoDB" id="3364175at2759"/>
<comment type="caution">
    <text evidence="10">The sequence shown here is derived from an EMBL/GenBank/DDBJ whole genome shotgun (WGS) entry which is preliminary data.</text>
</comment>
<reference evidence="10 11" key="1">
    <citation type="submission" date="2016-06" db="EMBL/GenBank/DDBJ databases">
        <title>Evolution of pathogenesis and genome organization in the Tremellales.</title>
        <authorList>
            <person name="Cuomo C."/>
            <person name="Litvintseva A."/>
            <person name="Heitman J."/>
            <person name="Chen Y."/>
            <person name="Sun S."/>
            <person name="Springer D."/>
            <person name="Dromer F."/>
            <person name="Young S."/>
            <person name="Zeng Q."/>
            <person name="Chapman S."/>
            <person name="Gujja S."/>
            <person name="Saif S."/>
            <person name="Birren B."/>
        </authorList>
    </citation>
    <scope>NUCLEOTIDE SEQUENCE [LARGE SCALE GENOMIC DNA]</scope>
    <source>
        <strain evidence="10 11">CBS 6039</strain>
    </source>
</reference>
<evidence type="ECO:0000313" key="10">
    <source>
        <dbReference type="EMBL" id="ODN84438.1"/>
    </source>
</evidence>
<feature type="region of interest" description="Disordered" evidence="8">
    <location>
        <begin position="1"/>
        <end position="158"/>
    </location>
</feature>
<dbReference type="GO" id="GO:0008270">
    <property type="term" value="F:zinc ion binding"/>
    <property type="evidence" value="ECO:0007669"/>
    <property type="project" value="InterPro"/>
</dbReference>
<sequence length="336" mass="36008">MAFTTSPGQDVPSLAAALEHDNPDHPIQIAPELMGDAGAPPDIPRTDQEHAQAAADATQNFGSYQNSSARDDDFRNWDNGSNGVPGQRTNPWDDGYRDHPSRAHSPSGQNYSYNDQSGASGHDGVNDNGGDGSDKPRKRARQSKPRGAVEKNGLNADGLPEEGVLDFAHPSGDFKLGPVFVHPPKSVAQACVRCHKIKRKCDNARPRCAGCGKADVACVFELNPATASYVSSLKSDNIALSTQMVSAAERISQLEALLVQSGHDIPPPPQHIESVNVNLALAAVAAEKPGREHDDGHGEKRLELEEAIGAGHDDMHHLSQALDDEEEARKRRKLSV</sequence>
<feature type="compositionally biased region" description="Polar residues" evidence="8">
    <location>
        <begin position="104"/>
        <end position="119"/>
    </location>
</feature>
<dbReference type="PANTHER" id="PTHR47782:SF12">
    <property type="entry name" value="ZN(II)2CYS6 TRANSCRIPTION FACTOR (EUROFUNG)"/>
    <property type="match status" value="1"/>
</dbReference>
<dbReference type="Proteomes" id="UP000094065">
    <property type="component" value="Unassembled WGS sequence"/>
</dbReference>
<feature type="domain" description="Zn(2)-C6 fungal-type" evidence="9">
    <location>
        <begin position="190"/>
        <end position="220"/>
    </location>
</feature>
<dbReference type="CDD" id="cd00067">
    <property type="entry name" value="GAL4"/>
    <property type="match status" value="1"/>
</dbReference>
<dbReference type="RefSeq" id="XP_018998241.1">
    <property type="nucleotide sequence ID" value="XM_019133536.1"/>
</dbReference>
<keyword evidence="7" id="KW-0539">Nucleus</keyword>
<feature type="compositionally biased region" description="Polar residues" evidence="8">
    <location>
        <begin position="57"/>
        <end position="68"/>
    </location>
</feature>
<feature type="compositionally biased region" description="Basic and acidic residues" evidence="8">
    <location>
        <begin position="288"/>
        <end position="304"/>
    </location>
</feature>
<feature type="compositionally biased region" description="Polar residues" evidence="8">
    <location>
        <begin position="78"/>
        <end position="90"/>
    </location>
</feature>
<dbReference type="GO" id="GO:0043565">
    <property type="term" value="F:sequence-specific DNA binding"/>
    <property type="evidence" value="ECO:0007669"/>
    <property type="project" value="TreeGrafter"/>
</dbReference>
<comment type="subcellular location">
    <subcellularLocation>
        <location evidence="1">Nucleus</location>
    </subcellularLocation>
</comment>
<dbReference type="PROSITE" id="PS00463">
    <property type="entry name" value="ZN2_CY6_FUNGAL_1"/>
    <property type="match status" value="1"/>
</dbReference>
<evidence type="ECO:0000256" key="4">
    <source>
        <dbReference type="ARBA" id="ARBA00023015"/>
    </source>
</evidence>
<evidence type="ECO:0000259" key="9">
    <source>
        <dbReference type="PROSITE" id="PS50048"/>
    </source>
</evidence>
<evidence type="ECO:0000256" key="1">
    <source>
        <dbReference type="ARBA" id="ARBA00004123"/>
    </source>
</evidence>
<keyword evidence="11" id="KW-1185">Reference proteome</keyword>
<dbReference type="GeneID" id="30151697"/>
<dbReference type="GO" id="GO:0045944">
    <property type="term" value="P:positive regulation of transcription by RNA polymerase II"/>
    <property type="evidence" value="ECO:0007669"/>
    <property type="project" value="TreeGrafter"/>
</dbReference>
<protein>
    <recommendedName>
        <fullName evidence="9">Zn(2)-C6 fungal-type domain-containing protein</fullName>
    </recommendedName>
</protein>
<accession>A0A1E3I7G6</accession>
<dbReference type="Gene3D" id="4.10.240.10">
    <property type="entry name" value="Zn(2)-C6 fungal-type DNA-binding domain"/>
    <property type="match status" value="1"/>
</dbReference>
<gene>
    <name evidence="10" type="ORF">L202_00388</name>
</gene>
<evidence type="ECO:0000256" key="5">
    <source>
        <dbReference type="ARBA" id="ARBA00023125"/>
    </source>
</evidence>
<keyword evidence="6" id="KW-0804">Transcription</keyword>
<dbReference type="STRING" id="1295533.A0A1E3I7G6"/>
<dbReference type="AlphaFoldDB" id="A0A1E3I7G6"/>
<dbReference type="GO" id="GO:0000981">
    <property type="term" value="F:DNA-binding transcription factor activity, RNA polymerase II-specific"/>
    <property type="evidence" value="ECO:0007669"/>
    <property type="project" value="InterPro"/>
</dbReference>
<dbReference type="InterPro" id="IPR001138">
    <property type="entry name" value="Zn2Cys6_DnaBD"/>
</dbReference>
<keyword evidence="5" id="KW-0238">DNA-binding</keyword>